<organism evidence="4 5">
    <name type="scientific">Mycena albidolilacea</name>
    <dbReference type="NCBI Taxonomy" id="1033008"/>
    <lineage>
        <taxon>Eukaryota</taxon>
        <taxon>Fungi</taxon>
        <taxon>Dikarya</taxon>
        <taxon>Basidiomycota</taxon>
        <taxon>Agaricomycotina</taxon>
        <taxon>Agaricomycetes</taxon>
        <taxon>Agaricomycetidae</taxon>
        <taxon>Agaricales</taxon>
        <taxon>Marasmiineae</taxon>
        <taxon>Mycenaceae</taxon>
        <taxon>Mycena</taxon>
    </lineage>
</organism>
<evidence type="ECO:0000256" key="2">
    <source>
        <dbReference type="SAM" id="MobiDB-lite"/>
    </source>
</evidence>
<evidence type="ECO:0000259" key="3">
    <source>
        <dbReference type="Pfam" id="PF18803"/>
    </source>
</evidence>
<feature type="region of interest" description="Disordered" evidence="2">
    <location>
        <begin position="336"/>
        <end position="356"/>
    </location>
</feature>
<feature type="compositionally biased region" description="Basic and acidic residues" evidence="2">
    <location>
        <begin position="960"/>
        <end position="975"/>
    </location>
</feature>
<dbReference type="InterPro" id="IPR040521">
    <property type="entry name" value="KDZ"/>
</dbReference>
<feature type="compositionally biased region" description="Low complexity" evidence="2">
    <location>
        <begin position="233"/>
        <end position="246"/>
    </location>
</feature>
<dbReference type="Pfam" id="PF18803">
    <property type="entry name" value="CxC2"/>
    <property type="match status" value="1"/>
</dbReference>
<feature type="coiled-coil region" evidence="1">
    <location>
        <begin position="642"/>
        <end position="676"/>
    </location>
</feature>
<dbReference type="PANTHER" id="PTHR33096:SF1">
    <property type="entry name" value="CXC1-LIKE CYSTEINE CLUSTER ASSOCIATED WITH KDZ TRANSPOSASES DOMAIN-CONTAINING PROTEIN"/>
    <property type="match status" value="1"/>
</dbReference>
<comment type="caution">
    <text evidence="4">The sequence shown here is derived from an EMBL/GenBank/DDBJ whole genome shotgun (WGS) entry which is preliminary data.</text>
</comment>
<feature type="compositionally biased region" description="Acidic residues" evidence="2">
    <location>
        <begin position="935"/>
        <end position="959"/>
    </location>
</feature>
<sequence>MHVPGPELTSLNLHNRIKRANQSARWQGEVLPVLLPELALLLQESKSLRDLDGREAATPSCACDRKRHKVVIVHFSAIQDVELEVCKCTTAAVQLMRLGAFGCAPLRPSLAVDLRVLEFARNLFLQISPNNTAITLTLERVLENMGYQLEHQHSLRRRFGNALTWYTHLCDLMKYHYQGIIDKTREEVVGPEIPPPPAPAPPPPPSSPAPSPARGRTREQNAPSTPTPRHPRSASSASATPTPAAPGGRKRGREASPEPPKNPFPEPPPRLRPSEYLRRRCPACFTNLKHDPTAEADIFPCIDACFTQKKKKSARDPVKKHPDSLFIPEQQTARTEEYVDGVRGTSGKKERPRKRGVGVHMLDEDEDGYEHEDLLLPRSVLDGCEASFKAADEKREKASTDFFEDTALMALVCRHDRVLFLANMHSAGEKQFYVIALVETLFQHIPHDIVVGLLYDVACSAERSCVKWGFLDRFMGRIAWAVSVFHAFGHEWACQLLYHPRKRVGFGFTNGEGAERFWNSIRHLIAHLRICGYHNRLYTLDAQIIHHQEASLFRLGDWIRRRYHHCLQKRTDATKDLRESGKPVAFLREQWKLQVVAQTKPLPRRNKNLGQRAVNVVVLLRSSMKARQELRHELREKYLRAVEDGDEAAAMYEREFREAEEALAKAQANLRRKEAALGVTEHAELQELVKSEYMRLRMNARALKLRLWERLRARKFEMDVVERAYRRLMNDSKLHAHTESAVKRREPTITKIAAEYNKLCGQLAKLIKDGKAPAGSTAPLPIPPKGLWQLEVDDVIFLDVGLDDADDNDGEPLPWLCDEQVRVGIKGMLQLDRCDEEDARLWRETMALRVWFGEEWQLSREVIERAESAVDKYHLQLHQDKLVHLCATWDKHLPDFGPEKKALLPPWGPSQRLLSQCRTEAHVAARGEDRHYGVDDDEDEEDEYDEGSGGEEEDFETLDAMERADIYRHDEQDNY</sequence>
<reference evidence="4" key="1">
    <citation type="submission" date="2023-03" db="EMBL/GenBank/DDBJ databases">
        <title>Massive genome expansion in bonnet fungi (Mycena s.s.) driven by repeated elements and novel gene families across ecological guilds.</title>
        <authorList>
            <consortium name="Lawrence Berkeley National Laboratory"/>
            <person name="Harder C.B."/>
            <person name="Miyauchi S."/>
            <person name="Viragh M."/>
            <person name="Kuo A."/>
            <person name="Thoen E."/>
            <person name="Andreopoulos B."/>
            <person name="Lu D."/>
            <person name="Skrede I."/>
            <person name="Drula E."/>
            <person name="Henrissat B."/>
            <person name="Morin E."/>
            <person name="Kohler A."/>
            <person name="Barry K."/>
            <person name="LaButti K."/>
            <person name="Morin E."/>
            <person name="Salamov A."/>
            <person name="Lipzen A."/>
            <person name="Mereny Z."/>
            <person name="Hegedus B."/>
            <person name="Baldrian P."/>
            <person name="Stursova M."/>
            <person name="Weitz H."/>
            <person name="Taylor A."/>
            <person name="Grigoriev I.V."/>
            <person name="Nagy L.G."/>
            <person name="Martin F."/>
            <person name="Kauserud H."/>
        </authorList>
    </citation>
    <scope>NUCLEOTIDE SEQUENCE</scope>
    <source>
        <strain evidence="4">CBHHK002</strain>
    </source>
</reference>
<protein>
    <recommendedName>
        <fullName evidence="3">CxC2-like cysteine cluster KDZ transposase-associated domain-containing protein</fullName>
    </recommendedName>
</protein>
<feature type="compositionally biased region" description="Pro residues" evidence="2">
    <location>
        <begin position="192"/>
        <end position="211"/>
    </location>
</feature>
<dbReference type="AlphaFoldDB" id="A0AAD6ZF68"/>
<dbReference type="PANTHER" id="PTHR33096">
    <property type="entry name" value="CXC2 DOMAIN-CONTAINING PROTEIN"/>
    <property type="match status" value="1"/>
</dbReference>
<evidence type="ECO:0000256" key="1">
    <source>
        <dbReference type="SAM" id="Coils"/>
    </source>
</evidence>
<proteinExistence type="predicted"/>
<gene>
    <name evidence="4" type="ORF">DFH08DRAFT_714346</name>
</gene>
<keyword evidence="5" id="KW-1185">Reference proteome</keyword>
<evidence type="ECO:0000313" key="4">
    <source>
        <dbReference type="EMBL" id="KAJ7318792.1"/>
    </source>
</evidence>
<keyword evidence="1" id="KW-0175">Coiled coil</keyword>
<feature type="region of interest" description="Disordered" evidence="2">
    <location>
        <begin position="188"/>
        <end position="274"/>
    </location>
</feature>
<dbReference type="Pfam" id="PF18758">
    <property type="entry name" value="KDZ"/>
    <property type="match status" value="1"/>
</dbReference>
<dbReference type="EMBL" id="JARIHO010000056">
    <property type="protein sequence ID" value="KAJ7318792.1"/>
    <property type="molecule type" value="Genomic_DNA"/>
</dbReference>
<feature type="compositionally biased region" description="Basic and acidic residues" evidence="2">
    <location>
        <begin position="925"/>
        <end position="934"/>
    </location>
</feature>
<evidence type="ECO:0000313" key="5">
    <source>
        <dbReference type="Proteomes" id="UP001218218"/>
    </source>
</evidence>
<feature type="compositionally biased region" description="Pro residues" evidence="2">
    <location>
        <begin position="257"/>
        <end position="271"/>
    </location>
</feature>
<dbReference type="InterPro" id="IPR041457">
    <property type="entry name" value="CxC2_KDZ-assoc"/>
</dbReference>
<dbReference type="Proteomes" id="UP001218218">
    <property type="component" value="Unassembled WGS sequence"/>
</dbReference>
<feature type="domain" description="CxC2-like cysteine cluster KDZ transposase-associated" evidence="3">
    <location>
        <begin position="60"/>
        <end position="146"/>
    </location>
</feature>
<feature type="region of interest" description="Disordered" evidence="2">
    <location>
        <begin position="925"/>
        <end position="975"/>
    </location>
</feature>
<accession>A0AAD6ZF68</accession>
<name>A0AAD6ZF68_9AGAR</name>